<keyword evidence="7" id="KW-1185">Reference proteome</keyword>
<dbReference type="InterPro" id="IPR036390">
    <property type="entry name" value="WH_DNA-bd_sf"/>
</dbReference>
<dbReference type="SMART" id="SM00895">
    <property type="entry name" value="FCD"/>
    <property type="match status" value="1"/>
</dbReference>
<dbReference type="Proteomes" id="UP000245839">
    <property type="component" value="Unassembled WGS sequence"/>
</dbReference>
<evidence type="ECO:0000256" key="2">
    <source>
        <dbReference type="ARBA" id="ARBA00023125"/>
    </source>
</evidence>
<keyword evidence="1" id="KW-0805">Transcription regulation</keyword>
<dbReference type="InterPro" id="IPR008920">
    <property type="entry name" value="TF_FadR/GntR_C"/>
</dbReference>
<accession>A0A2Y9B4S1</accession>
<evidence type="ECO:0000313" key="6">
    <source>
        <dbReference type="EMBL" id="SSA51005.1"/>
    </source>
</evidence>
<dbReference type="AlphaFoldDB" id="A0A2Y9B4S1"/>
<evidence type="ECO:0000313" key="8">
    <source>
        <dbReference type="Proteomes" id="UP000251571"/>
    </source>
</evidence>
<dbReference type="EMBL" id="UETC01000016">
    <property type="protein sequence ID" value="SSA51005.1"/>
    <property type="molecule type" value="Genomic_DNA"/>
</dbReference>
<dbReference type="SUPFAM" id="SSF46785">
    <property type="entry name" value="Winged helix' DNA-binding domain"/>
    <property type="match status" value="1"/>
</dbReference>
<dbReference type="RefSeq" id="WP_245947676.1">
    <property type="nucleotide sequence ID" value="NZ_QGDJ01000016.1"/>
</dbReference>
<reference evidence="6 8" key="1">
    <citation type="submission" date="2016-10" db="EMBL/GenBank/DDBJ databases">
        <authorList>
            <person name="Cai Z."/>
        </authorList>
    </citation>
    <scope>NUCLEOTIDE SEQUENCE [LARGE SCALE GENOMIC DNA]</scope>
    <source>
        <strain evidence="6 8">DSM 25227</strain>
    </source>
</reference>
<dbReference type="Pfam" id="PF07729">
    <property type="entry name" value="FCD"/>
    <property type="match status" value="1"/>
</dbReference>
<dbReference type="Gene3D" id="1.20.120.530">
    <property type="entry name" value="GntR ligand-binding domain-like"/>
    <property type="match status" value="1"/>
</dbReference>
<evidence type="ECO:0000256" key="3">
    <source>
        <dbReference type="ARBA" id="ARBA00023163"/>
    </source>
</evidence>
<dbReference type="SUPFAM" id="SSF48008">
    <property type="entry name" value="GntR ligand-binding domain-like"/>
    <property type="match status" value="1"/>
</dbReference>
<evidence type="ECO:0000313" key="5">
    <source>
        <dbReference type="EMBL" id="PWJ12524.1"/>
    </source>
</evidence>
<dbReference type="EMBL" id="QGDJ01000016">
    <property type="protein sequence ID" value="PWJ12524.1"/>
    <property type="molecule type" value="Genomic_DNA"/>
</dbReference>
<name>A0A2Y9B4S1_9RHOB</name>
<dbReference type="PANTHER" id="PTHR43537">
    <property type="entry name" value="TRANSCRIPTIONAL REGULATOR, GNTR FAMILY"/>
    <property type="match status" value="1"/>
</dbReference>
<dbReference type="Proteomes" id="UP000251571">
    <property type="component" value="Unassembled WGS sequence"/>
</dbReference>
<protein>
    <submittedName>
        <fullName evidence="5">DNA-binding GntR family transcriptional regulator</fullName>
    </submittedName>
    <submittedName>
        <fullName evidence="6">DNA-binding transcriptional regulator, GntR family</fullName>
    </submittedName>
</protein>
<organism evidence="6 8">
    <name type="scientific">Jannaschia seohaensis</name>
    <dbReference type="NCBI Taxonomy" id="475081"/>
    <lineage>
        <taxon>Bacteria</taxon>
        <taxon>Pseudomonadati</taxon>
        <taxon>Pseudomonadota</taxon>
        <taxon>Alphaproteobacteria</taxon>
        <taxon>Rhodobacterales</taxon>
        <taxon>Roseobacteraceae</taxon>
        <taxon>Jannaschia</taxon>
    </lineage>
</organism>
<dbReference type="GO" id="GO:0003700">
    <property type="term" value="F:DNA-binding transcription factor activity"/>
    <property type="evidence" value="ECO:0007669"/>
    <property type="project" value="InterPro"/>
</dbReference>
<dbReference type="SMART" id="SM00345">
    <property type="entry name" value="HTH_GNTR"/>
    <property type="match status" value="1"/>
</dbReference>
<reference evidence="5 7" key="2">
    <citation type="submission" date="2018-03" db="EMBL/GenBank/DDBJ databases">
        <title>Genomic Encyclopedia of Archaeal and Bacterial Type Strains, Phase II (KMG-II): from individual species to whole genera.</title>
        <authorList>
            <person name="Goeker M."/>
        </authorList>
    </citation>
    <scope>NUCLEOTIDE SEQUENCE [LARGE SCALE GENOMIC DNA]</scope>
    <source>
        <strain evidence="5 7">DSM 25227</strain>
    </source>
</reference>
<keyword evidence="3" id="KW-0804">Transcription</keyword>
<evidence type="ECO:0000256" key="1">
    <source>
        <dbReference type="ARBA" id="ARBA00023015"/>
    </source>
</evidence>
<dbReference type="PROSITE" id="PS50949">
    <property type="entry name" value="HTH_GNTR"/>
    <property type="match status" value="1"/>
</dbReference>
<dbReference type="InterPro" id="IPR036388">
    <property type="entry name" value="WH-like_DNA-bd_sf"/>
</dbReference>
<gene>
    <name evidence="5" type="ORF">BCF38_11682</name>
    <name evidence="6" type="ORF">SAMN05421539_11682</name>
</gene>
<dbReference type="PANTHER" id="PTHR43537:SF45">
    <property type="entry name" value="GNTR FAMILY REGULATORY PROTEIN"/>
    <property type="match status" value="1"/>
</dbReference>
<evidence type="ECO:0000313" key="7">
    <source>
        <dbReference type="Proteomes" id="UP000245839"/>
    </source>
</evidence>
<dbReference type="InterPro" id="IPR000524">
    <property type="entry name" value="Tscrpt_reg_HTH_GntR"/>
</dbReference>
<dbReference type="InterPro" id="IPR011711">
    <property type="entry name" value="GntR_C"/>
</dbReference>
<feature type="domain" description="HTH gntR-type" evidence="4">
    <location>
        <begin position="20"/>
        <end position="87"/>
    </location>
</feature>
<proteinExistence type="predicted"/>
<sequence length="240" mass="26163">MSMSPPDAAPSVGGLSSEEGTLARRTYLTLRAAIVELRVAPGAALRKEAICKELGVSRSPVSEAMAKLAAEGLVQIVPQAGSFVAPLSLTEIREGAFLREAIELAAIEHLAPRITEDQLRALRRSVAMQTALVEAGDAVGFYALDAEMHGMLLDFTGFSRLSRVADSAWVHVDRARRLILPQGRRVADTLEEHRAVLAALEARDPQAARETLRHHLRQLMHHLTELAADRSDLFQPEETP</sequence>
<keyword evidence="2 6" id="KW-0238">DNA-binding</keyword>
<dbReference type="CDD" id="cd07377">
    <property type="entry name" value="WHTH_GntR"/>
    <property type="match status" value="1"/>
</dbReference>
<evidence type="ECO:0000259" key="4">
    <source>
        <dbReference type="PROSITE" id="PS50949"/>
    </source>
</evidence>
<dbReference type="GO" id="GO:0003677">
    <property type="term" value="F:DNA binding"/>
    <property type="evidence" value="ECO:0007669"/>
    <property type="project" value="UniProtKB-KW"/>
</dbReference>
<dbReference type="Gene3D" id="1.10.10.10">
    <property type="entry name" value="Winged helix-like DNA-binding domain superfamily/Winged helix DNA-binding domain"/>
    <property type="match status" value="1"/>
</dbReference>
<dbReference type="Pfam" id="PF00392">
    <property type="entry name" value="GntR"/>
    <property type="match status" value="1"/>
</dbReference>